<feature type="region of interest" description="Disordered" evidence="11">
    <location>
        <begin position="356"/>
        <end position="384"/>
    </location>
</feature>
<dbReference type="Gene3D" id="1.20.1070.10">
    <property type="entry name" value="Rhodopsin 7-helix transmembrane proteins"/>
    <property type="match status" value="1"/>
</dbReference>
<evidence type="ECO:0000313" key="14">
    <source>
        <dbReference type="EnsemblMetazoa" id="XP_016837619"/>
    </source>
</evidence>
<evidence type="ECO:0000256" key="11">
    <source>
        <dbReference type="SAM" id="MobiDB-lite"/>
    </source>
</evidence>
<dbReference type="CDD" id="cd00637">
    <property type="entry name" value="7tm_classA_rhodopsin-like"/>
    <property type="match status" value="1"/>
</dbReference>
<dbReference type="InterPro" id="IPR000276">
    <property type="entry name" value="GPCR_Rhodpsn"/>
</dbReference>
<evidence type="ECO:0000256" key="9">
    <source>
        <dbReference type="ARBA" id="ARBA00023224"/>
    </source>
</evidence>
<evidence type="ECO:0000256" key="3">
    <source>
        <dbReference type="ARBA" id="ARBA00022475"/>
    </source>
</evidence>
<proteinExistence type="inferred from homology"/>
<evidence type="ECO:0000313" key="15">
    <source>
        <dbReference type="Proteomes" id="UP000002358"/>
    </source>
</evidence>
<dbReference type="PANTHER" id="PTHR24249">
    <property type="entry name" value="HISTAMINE RECEPTOR-RELATED G-PROTEIN COUPLED RECEPTOR"/>
    <property type="match status" value="1"/>
</dbReference>
<feature type="region of interest" description="Disordered" evidence="11">
    <location>
        <begin position="540"/>
        <end position="590"/>
    </location>
</feature>
<keyword evidence="6 10" id="KW-0297">G-protein coupled receptor</keyword>
<feature type="domain" description="G-protein coupled receptors family 1 profile" evidence="13">
    <location>
        <begin position="20"/>
        <end position="334"/>
    </location>
</feature>
<dbReference type="GO" id="GO:0005886">
    <property type="term" value="C:plasma membrane"/>
    <property type="evidence" value="ECO:0007669"/>
    <property type="project" value="UniProtKB-SubCell"/>
</dbReference>
<keyword evidence="9 10" id="KW-0807">Transducer</keyword>
<feature type="compositionally biased region" description="Basic and acidic residues" evidence="11">
    <location>
        <begin position="647"/>
        <end position="667"/>
    </location>
</feature>
<keyword evidence="15" id="KW-1185">Reference proteome</keyword>
<evidence type="ECO:0000256" key="8">
    <source>
        <dbReference type="ARBA" id="ARBA00023170"/>
    </source>
</evidence>
<feature type="transmembrane region" description="Helical" evidence="12">
    <location>
        <begin position="43"/>
        <end position="64"/>
    </location>
</feature>
<feature type="transmembrane region" description="Helical" evidence="12">
    <location>
        <begin position="249"/>
        <end position="269"/>
    </location>
</feature>
<feature type="compositionally biased region" description="Acidic residues" evidence="11">
    <location>
        <begin position="668"/>
        <end position="677"/>
    </location>
</feature>
<evidence type="ECO:0000256" key="1">
    <source>
        <dbReference type="ARBA" id="ARBA00004651"/>
    </source>
</evidence>
<evidence type="ECO:0000256" key="7">
    <source>
        <dbReference type="ARBA" id="ARBA00023136"/>
    </source>
</evidence>
<feature type="transmembrane region" description="Helical" evidence="12">
    <location>
        <begin position="76"/>
        <end position="98"/>
    </location>
</feature>
<protein>
    <recommendedName>
        <fullName evidence="13">G-protein coupled receptors family 1 profile domain-containing protein</fullName>
    </recommendedName>
</protein>
<feature type="compositionally biased region" description="Basic and acidic residues" evidence="11">
    <location>
        <begin position="743"/>
        <end position="755"/>
    </location>
</feature>
<dbReference type="Proteomes" id="UP000002358">
    <property type="component" value="Chromosome 2"/>
</dbReference>
<dbReference type="GO" id="GO:0004930">
    <property type="term" value="F:G protein-coupled receptor activity"/>
    <property type="evidence" value="ECO:0007669"/>
    <property type="project" value="UniProtKB-KW"/>
</dbReference>
<dbReference type="EnsemblMetazoa" id="XM_008211510">
    <property type="protein sequence ID" value="XP_008209732"/>
    <property type="gene ID" value="LOC100678032"/>
</dbReference>
<dbReference type="PROSITE" id="PS00237">
    <property type="entry name" value="G_PROTEIN_RECEP_F1_1"/>
    <property type="match status" value="1"/>
</dbReference>
<dbReference type="Pfam" id="PF00001">
    <property type="entry name" value="7tm_1"/>
    <property type="match status" value="1"/>
</dbReference>
<feature type="compositionally biased region" description="Polar residues" evidence="11">
    <location>
        <begin position="356"/>
        <end position="366"/>
    </location>
</feature>
<dbReference type="RefSeq" id="XP_008209732.1">
    <property type="nucleotide sequence ID" value="XM_008211510.4"/>
</dbReference>
<sequence length="802" mass="85379">MGPWALGVPLVLVSALGLLLNAYVLLVVLGLGKQTQQQQTANTLLLIHLGAVEAAVCIVLLIFATGSWPAAGTWCVLHGFLLALLHPVALWTVTGLNCDRYYAIAAPLHYSALVSPRRVALGLAVSWTGALLLCLPPFSGLVPPYRYVPGLGCCAPDFGNGGWGSAGSLYGAIYAILGLALPALLVTVCNLRVLGIARYHRHRIASAIYEVTLSAQVTITHQRNPFFVPAVTAPAAGGPPRFHSAASTVMQLVGSLYLLYFPYCGLILWEACGSGGSSGMSSAGSVMGTGVGSGDGDVVGSPIPHPSRLHAHPRFASLASLLLACSPPINGLLYGLKSRTLRRSVQNYWRKKATKSELQQEIQARTPSAAGSRRPSGSGPTSSFFQFPPLQRRLSEALIALGNCRTGAAGPGIFGSGNIAGVFHRTRLQPAASCNTLRVPNAELGESGRLVRSSASAVSLMAAHYRSDFVIGGSISETAAHSSVNGVLSSQETPKRSPRILITRAYSEESQDGAGGGSPLLRRHFAAPISVPPCEKRRWRHRSIESDSSTGSSDASVWTTGVQAAKPPRGSGNHKNSTNAGTMPEMWPGSGRRFTRVKTLEEGAAVFSAVNLVRPSNNSESSDTTTDTTTTTTANSSLLIKSASRGLHQERRGVAVEREEVVAKEDLASDCDEEDEDKEMRERGMPDGEEEQHQDRVTRSDSSSSWSCADDTVHSALDNSRGSTDDGLVIRPVGETAENEGQEPSRRSPPEKDTEPREEDESLHPVDRRPRRKSRIVRKAEATAEDQDQAASQLRPLLTSSS</sequence>
<evidence type="ECO:0000256" key="6">
    <source>
        <dbReference type="ARBA" id="ARBA00023040"/>
    </source>
</evidence>
<feature type="compositionally biased region" description="Basic and acidic residues" evidence="11">
    <location>
        <begin position="678"/>
        <end position="699"/>
    </location>
</feature>
<feature type="transmembrane region" description="Helical" evidence="12">
    <location>
        <begin position="6"/>
        <end position="31"/>
    </location>
</feature>
<feature type="compositionally biased region" description="Low complexity" evidence="11">
    <location>
        <begin position="546"/>
        <end position="556"/>
    </location>
</feature>
<name>A0A7M7IMQ4_NASVI</name>
<keyword evidence="4 10" id="KW-0812">Transmembrane</keyword>
<comment type="similarity">
    <text evidence="2 10">Belongs to the G-protein coupled receptor 1 family.</text>
</comment>
<dbReference type="PROSITE" id="PS50262">
    <property type="entry name" value="G_PROTEIN_RECEP_F1_2"/>
    <property type="match status" value="1"/>
</dbReference>
<dbReference type="PANTHER" id="PTHR24249:SF406">
    <property type="entry name" value="G-PROTEIN COUPLED RECEPTORS FAMILY 1 PROFILE DOMAIN-CONTAINING PROTEIN"/>
    <property type="match status" value="1"/>
</dbReference>
<dbReference type="PRINTS" id="PR00237">
    <property type="entry name" value="GPCRRHODOPSN"/>
</dbReference>
<dbReference type="EnsemblMetazoa" id="XM_016982130">
    <property type="protein sequence ID" value="XP_016837619"/>
    <property type="gene ID" value="LOC100678032"/>
</dbReference>
<dbReference type="RefSeq" id="XP_016837619.1">
    <property type="nucleotide sequence ID" value="XM_016982130.3"/>
</dbReference>
<evidence type="ECO:0000256" key="12">
    <source>
        <dbReference type="SAM" id="Phobius"/>
    </source>
</evidence>
<dbReference type="InterPro" id="IPR017452">
    <property type="entry name" value="GPCR_Rhodpsn_7TM"/>
</dbReference>
<comment type="subcellular location">
    <subcellularLocation>
        <location evidence="1">Cell membrane</location>
        <topology evidence="1">Multi-pass membrane protein</topology>
    </subcellularLocation>
</comment>
<evidence type="ECO:0000256" key="5">
    <source>
        <dbReference type="ARBA" id="ARBA00022989"/>
    </source>
</evidence>
<feature type="transmembrane region" description="Helical" evidence="12">
    <location>
        <begin position="119"/>
        <end position="138"/>
    </location>
</feature>
<dbReference type="InterPro" id="IPR050569">
    <property type="entry name" value="TAAR"/>
</dbReference>
<dbReference type="InParanoid" id="A0A7M7IMQ4"/>
<feature type="compositionally biased region" description="Low complexity" evidence="11">
    <location>
        <begin position="367"/>
        <end position="384"/>
    </location>
</feature>
<keyword evidence="3" id="KW-1003">Cell membrane</keyword>
<feature type="compositionally biased region" description="Low complexity" evidence="11">
    <location>
        <begin position="623"/>
        <end position="633"/>
    </location>
</feature>
<dbReference type="OrthoDB" id="6159456at2759"/>
<keyword evidence="8 10" id="KW-0675">Receptor</keyword>
<feature type="region of interest" description="Disordered" evidence="11">
    <location>
        <begin position="611"/>
        <end position="802"/>
    </location>
</feature>
<evidence type="ECO:0000259" key="13">
    <source>
        <dbReference type="PROSITE" id="PS50262"/>
    </source>
</evidence>
<feature type="transmembrane region" description="Helical" evidence="12">
    <location>
        <begin position="172"/>
        <end position="194"/>
    </location>
</feature>
<dbReference type="GeneID" id="100678032"/>
<dbReference type="AlphaFoldDB" id="A0A7M7IMQ4"/>
<keyword evidence="5 12" id="KW-1133">Transmembrane helix</keyword>
<organism evidence="14 15">
    <name type="scientific">Nasonia vitripennis</name>
    <name type="common">Parasitic wasp</name>
    <dbReference type="NCBI Taxonomy" id="7425"/>
    <lineage>
        <taxon>Eukaryota</taxon>
        <taxon>Metazoa</taxon>
        <taxon>Ecdysozoa</taxon>
        <taxon>Arthropoda</taxon>
        <taxon>Hexapoda</taxon>
        <taxon>Insecta</taxon>
        <taxon>Pterygota</taxon>
        <taxon>Neoptera</taxon>
        <taxon>Endopterygota</taxon>
        <taxon>Hymenoptera</taxon>
        <taxon>Apocrita</taxon>
        <taxon>Proctotrupomorpha</taxon>
        <taxon>Chalcidoidea</taxon>
        <taxon>Pteromalidae</taxon>
        <taxon>Pteromalinae</taxon>
        <taxon>Nasonia</taxon>
    </lineage>
</organism>
<dbReference type="KEGG" id="nvi:100678032"/>
<evidence type="ECO:0000256" key="4">
    <source>
        <dbReference type="ARBA" id="ARBA00022692"/>
    </source>
</evidence>
<evidence type="ECO:0000256" key="10">
    <source>
        <dbReference type="RuleBase" id="RU000688"/>
    </source>
</evidence>
<reference evidence="14" key="1">
    <citation type="submission" date="2021-01" db="UniProtKB">
        <authorList>
            <consortium name="EnsemblMetazoa"/>
        </authorList>
    </citation>
    <scope>IDENTIFICATION</scope>
</reference>
<dbReference type="SUPFAM" id="SSF81321">
    <property type="entry name" value="Family A G protein-coupled receptor-like"/>
    <property type="match status" value="1"/>
</dbReference>
<evidence type="ECO:0000256" key="2">
    <source>
        <dbReference type="ARBA" id="ARBA00010663"/>
    </source>
</evidence>
<keyword evidence="7 12" id="KW-0472">Membrane</keyword>
<accession>A0A7M7IMQ4</accession>